<dbReference type="GO" id="GO:0030154">
    <property type="term" value="P:cell differentiation"/>
    <property type="evidence" value="ECO:0007669"/>
    <property type="project" value="TreeGrafter"/>
</dbReference>
<dbReference type="EMBL" id="JANBUL010000063">
    <property type="protein sequence ID" value="KAJ2782767.1"/>
    <property type="molecule type" value="Genomic_DNA"/>
</dbReference>
<name>A0A9W8LJP0_9FUNG</name>
<reference evidence="8" key="1">
    <citation type="submission" date="2022-07" db="EMBL/GenBank/DDBJ databases">
        <title>Phylogenomic reconstructions and comparative analyses of Kickxellomycotina fungi.</title>
        <authorList>
            <person name="Reynolds N.K."/>
            <person name="Stajich J.E."/>
            <person name="Barry K."/>
            <person name="Grigoriev I.V."/>
            <person name="Crous P."/>
            <person name="Smith M.E."/>
        </authorList>
    </citation>
    <scope>NUCLEOTIDE SEQUENCE</scope>
    <source>
        <strain evidence="8">NBRC 105414</strain>
    </source>
</reference>
<evidence type="ECO:0000313" key="8">
    <source>
        <dbReference type="EMBL" id="KAJ2782767.1"/>
    </source>
</evidence>
<dbReference type="GO" id="GO:0000978">
    <property type="term" value="F:RNA polymerase II cis-regulatory region sequence-specific DNA binding"/>
    <property type="evidence" value="ECO:0007669"/>
    <property type="project" value="TreeGrafter"/>
</dbReference>
<feature type="domain" description="Homeobox" evidence="7">
    <location>
        <begin position="79"/>
        <end position="139"/>
    </location>
</feature>
<dbReference type="AlphaFoldDB" id="A0A9W8LJP0"/>
<keyword evidence="2 4" id="KW-0371">Homeobox</keyword>
<keyword evidence="1 4" id="KW-0238">DNA-binding</keyword>
<keyword evidence="9" id="KW-1185">Reference proteome</keyword>
<organism evidence="8 9">
    <name type="scientific">Coemansia javaensis</name>
    <dbReference type="NCBI Taxonomy" id="2761396"/>
    <lineage>
        <taxon>Eukaryota</taxon>
        <taxon>Fungi</taxon>
        <taxon>Fungi incertae sedis</taxon>
        <taxon>Zoopagomycota</taxon>
        <taxon>Kickxellomycotina</taxon>
        <taxon>Kickxellomycetes</taxon>
        <taxon>Kickxellales</taxon>
        <taxon>Kickxellaceae</taxon>
        <taxon>Coemansia</taxon>
    </lineage>
</organism>
<evidence type="ECO:0000256" key="6">
    <source>
        <dbReference type="SAM" id="MobiDB-lite"/>
    </source>
</evidence>
<dbReference type="PROSITE" id="PS00027">
    <property type="entry name" value="HOMEOBOX_1"/>
    <property type="match status" value="1"/>
</dbReference>
<accession>A0A9W8LJP0</accession>
<comment type="caution">
    <text evidence="8">The sequence shown here is derived from an EMBL/GenBank/DDBJ whole genome shotgun (WGS) entry which is preliminary data.</text>
</comment>
<dbReference type="InterPro" id="IPR009057">
    <property type="entry name" value="Homeodomain-like_sf"/>
</dbReference>
<feature type="DNA-binding region" description="Homeobox" evidence="4">
    <location>
        <begin position="81"/>
        <end position="140"/>
    </location>
</feature>
<dbReference type="PANTHER" id="PTHR24324:SF9">
    <property type="entry name" value="HOMEOBOX DOMAIN-CONTAINING PROTEIN"/>
    <property type="match status" value="1"/>
</dbReference>
<feature type="region of interest" description="Disordered" evidence="6">
    <location>
        <begin position="22"/>
        <end position="90"/>
    </location>
</feature>
<gene>
    <name evidence="8" type="primary">SHOX2_2</name>
    <name evidence="8" type="ORF">H4R18_002084</name>
</gene>
<dbReference type="OrthoDB" id="6159439at2759"/>
<evidence type="ECO:0000256" key="1">
    <source>
        <dbReference type="ARBA" id="ARBA00023125"/>
    </source>
</evidence>
<sequence length="350" mass="38113">MYEQQRYPPGAYPYGYGYQPHHAFHPYHRVPSPPSPPAPPAPQRPLQPRPQAQHALQHPAMSPPLQAQPQPHHAEQPPVQIKGKRKRASPQQLEVLNKVFASTSFPSTEMRNRLARELGMTPRTVQIWFQNKRQASRQRDGHHSRNTKSMAASAANINSFGRQYSKSQSPPAAAAAAAAYAPPAVAAASPGSQQPPQLQQQQQQQQPQQWCGRGSAAASPRANANASPGIADSGYAHTRKDRWFTSNTPSRLEYLFSHNSRVVLVSQHSRPTDGHLGGAAPKCAPGPALHTPDSCWPVPAAHIRPPLPGCHAQEPPALCVAPARRTLSLMDLLNAPPEQRKLPPLPPVAP</sequence>
<keyword evidence="3 4" id="KW-0539">Nucleus</keyword>
<feature type="compositionally biased region" description="Pro residues" evidence="6">
    <location>
        <begin position="31"/>
        <end position="48"/>
    </location>
</feature>
<dbReference type="InterPro" id="IPR017970">
    <property type="entry name" value="Homeobox_CS"/>
</dbReference>
<dbReference type="InterPro" id="IPR001356">
    <property type="entry name" value="HD"/>
</dbReference>
<feature type="compositionally biased region" description="Low complexity" evidence="6">
    <location>
        <begin position="49"/>
        <end position="80"/>
    </location>
</feature>
<dbReference type="Pfam" id="PF00046">
    <property type="entry name" value="Homeodomain"/>
    <property type="match status" value="1"/>
</dbReference>
<dbReference type="Gene3D" id="1.10.10.60">
    <property type="entry name" value="Homeodomain-like"/>
    <property type="match status" value="1"/>
</dbReference>
<comment type="subcellular location">
    <subcellularLocation>
        <location evidence="4 5">Nucleus</location>
    </subcellularLocation>
</comment>
<dbReference type="GO" id="GO:0005634">
    <property type="term" value="C:nucleus"/>
    <property type="evidence" value="ECO:0007669"/>
    <property type="project" value="UniProtKB-SubCell"/>
</dbReference>
<evidence type="ECO:0000313" key="9">
    <source>
        <dbReference type="Proteomes" id="UP001140217"/>
    </source>
</evidence>
<feature type="region of interest" description="Disordered" evidence="6">
    <location>
        <begin position="186"/>
        <end position="234"/>
    </location>
</feature>
<evidence type="ECO:0000256" key="5">
    <source>
        <dbReference type="RuleBase" id="RU000682"/>
    </source>
</evidence>
<dbReference type="CDD" id="cd00086">
    <property type="entry name" value="homeodomain"/>
    <property type="match status" value="1"/>
</dbReference>
<feature type="compositionally biased region" description="Low complexity" evidence="6">
    <location>
        <begin position="186"/>
        <end position="229"/>
    </location>
</feature>
<dbReference type="Proteomes" id="UP001140217">
    <property type="component" value="Unassembled WGS sequence"/>
</dbReference>
<dbReference type="GO" id="GO:0000981">
    <property type="term" value="F:DNA-binding transcription factor activity, RNA polymerase II-specific"/>
    <property type="evidence" value="ECO:0007669"/>
    <property type="project" value="InterPro"/>
</dbReference>
<dbReference type="SUPFAM" id="SSF46689">
    <property type="entry name" value="Homeodomain-like"/>
    <property type="match status" value="1"/>
</dbReference>
<evidence type="ECO:0000259" key="7">
    <source>
        <dbReference type="PROSITE" id="PS50071"/>
    </source>
</evidence>
<evidence type="ECO:0000256" key="3">
    <source>
        <dbReference type="ARBA" id="ARBA00023242"/>
    </source>
</evidence>
<dbReference type="InterPro" id="IPR051000">
    <property type="entry name" value="Homeobox_DNA-bind_prot"/>
</dbReference>
<protein>
    <submittedName>
        <fullName evidence="8">Short stature homeobox protein 2</fullName>
    </submittedName>
</protein>
<dbReference type="SMART" id="SM00389">
    <property type="entry name" value="HOX"/>
    <property type="match status" value="1"/>
</dbReference>
<dbReference type="PANTHER" id="PTHR24324">
    <property type="entry name" value="HOMEOBOX PROTEIN HHEX"/>
    <property type="match status" value="1"/>
</dbReference>
<dbReference type="PROSITE" id="PS50071">
    <property type="entry name" value="HOMEOBOX_2"/>
    <property type="match status" value="1"/>
</dbReference>
<evidence type="ECO:0000256" key="2">
    <source>
        <dbReference type="ARBA" id="ARBA00023155"/>
    </source>
</evidence>
<evidence type="ECO:0000256" key="4">
    <source>
        <dbReference type="PROSITE-ProRule" id="PRU00108"/>
    </source>
</evidence>
<proteinExistence type="predicted"/>